<accession>A0A498JGM6</accession>
<evidence type="ECO:0000313" key="2">
    <source>
        <dbReference type="Proteomes" id="UP000290289"/>
    </source>
</evidence>
<feature type="non-terminal residue" evidence="1">
    <location>
        <position position="1"/>
    </location>
</feature>
<protein>
    <submittedName>
        <fullName evidence="1">Uncharacterized protein</fullName>
    </submittedName>
</protein>
<dbReference type="Proteomes" id="UP000290289">
    <property type="component" value="Chromosome 7"/>
</dbReference>
<sequence length="128" mass="13962">GFVEGIDDGEADAFGIQFVPVDVFGFGFQGSGGVQFEPETVCFMMEVGLITASDSKTAFEVKLVNNLEFAKKEEKVVDFKLCGVRKSLVVRVGIKEREGSRGGAVEGLEEMKGCQVGKTGFWFFFLIN</sequence>
<evidence type="ECO:0000313" key="1">
    <source>
        <dbReference type="EMBL" id="RXH94035.1"/>
    </source>
</evidence>
<comment type="caution">
    <text evidence="1">The sequence shown here is derived from an EMBL/GenBank/DDBJ whole genome shotgun (WGS) entry which is preliminary data.</text>
</comment>
<gene>
    <name evidence="1" type="ORF">DVH24_016102</name>
</gene>
<reference evidence="1 2" key="1">
    <citation type="submission" date="2018-10" db="EMBL/GenBank/DDBJ databases">
        <title>A high-quality apple genome assembly.</title>
        <authorList>
            <person name="Hu J."/>
        </authorList>
    </citation>
    <scope>NUCLEOTIDE SEQUENCE [LARGE SCALE GENOMIC DNA]</scope>
    <source>
        <strain evidence="2">cv. HFTH1</strain>
        <tissue evidence="1">Young leaf</tissue>
    </source>
</reference>
<name>A0A498JGM6_MALDO</name>
<dbReference type="AlphaFoldDB" id="A0A498JGM6"/>
<organism evidence="1 2">
    <name type="scientific">Malus domestica</name>
    <name type="common">Apple</name>
    <name type="synonym">Pyrus malus</name>
    <dbReference type="NCBI Taxonomy" id="3750"/>
    <lineage>
        <taxon>Eukaryota</taxon>
        <taxon>Viridiplantae</taxon>
        <taxon>Streptophyta</taxon>
        <taxon>Embryophyta</taxon>
        <taxon>Tracheophyta</taxon>
        <taxon>Spermatophyta</taxon>
        <taxon>Magnoliopsida</taxon>
        <taxon>eudicotyledons</taxon>
        <taxon>Gunneridae</taxon>
        <taxon>Pentapetalae</taxon>
        <taxon>rosids</taxon>
        <taxon>fabids</taxon>
        <taxon>Rosales</taxon>
        <taxon>Rosaceae</taxon>
        <taxon>Amygdaloideae</taxon>
        <taxon>Maleae</taxon>
        <taxon>Malus</taxon>
    </lineage>
</organism>
<dbReference type="EMBL" id="RDQH01000333">
    <property type="protein sequence ID" value="RXH94035.1"/>
    <property type="molecule type" value="Genomic_DNA"/>
</dbReference>
<proteinExistence type="predicted"/>
<keyword evidence="2" id="KW-1185">Reference proteome</keyword>